<protein>
    <recommendedName>
        <fullName evidence="1">Glycosyl transferase family 1 domain-containing protein</fullName>
    </recommendedName>
</protein>
<dbReference type="Pfam" id="PF00534">
    <property type="entry name" value="Glycos_transf_1"/>
    <property type="match status" value="1"/>
</dbReference>
<organism evidence="2">
    <name type="scientific">marine sediment metagenome</name>
    <dbReference type="NCBI Taxonomy" id="412755"/>
    <lineage>
        <taxon>unclassified sequences</taxon>
        <taxon>metagenomes</taxon>
        <taxon>ecological metagenomes</taxon>
    </lineage>
</organism>
<reference evidence="2" key="1">
    <citation type="journal article" date="2015" name="Nature">
        <title>Complex archaea that bridge the gap between prokaryotes and eukaryotes.</title>
        <authorList>
            <person name="Spang A."/>
            <person name="Saw J.H."/>
            <person name="Jorgensen S.L."/>
            <person name="Zaremba-Niedzwiedzka K."/>
            <person name="Martijn J."/>
            <person name="Lind A.E."/>
            <person name="van Eijk R."/>
            <person name="Schleper C."/>
            <person name="Guy L."/>
            <person name="Ettema T.J."/>
        </authorList>
    </citation>
    <scope>NUCLEOTIDE SEQUENCE</scope>
</reference>
<dbReference type="GO" id="GO:0016758">
    <property type="term" value="F:hexosyltransferase activity"/>
    <property type="evidence" value="ECO:0007669"/>
    <property type="project" value="TreeGrafter"/>
</dbReference>
<dbReference type="EMBL" id="LAZR01003576">
    <property type="protein sequence ID" value="KKN16847.1"/>
    <property type="molecule type" value="Genomic_DNA"/>
</dbReference>
<dbReference type="SUPFAM" id="SSF53756">
    <property type="entry name" value="UDP-Glycosyltransferase/glycogen phosphorylase"/>
    <property type="match status" value="1"/>
</dbReference>
<dbReference type="CDD" id="cd03794">
    <property type="entry name" value="GT4_WbuB-like"/>
    <property type="match status" value="1"/>
</dbReference>
<sequence>MKEKKLNILLLNKTLFNPIFPARPAIIEIYGKDLPSFGHKVTWICPGKIKKIIKKKIYDVDLYIIPLRSHKKSVIIKIFNLISMSIKQYKLIKKLNQNSSFDIIQARNSVFNILVSLIISKTKKIPFLYQITFINRDNNFQSEDRNIINLLLEKLTNIFHYKLIKQADFIFPISLLMKRYLVVNKFLDEQKIYPLPMGVNHKSFFPSHNIEDLKKKYNLDNNKVFIYIGTMVKSRKLDLIIRAFHYVKKEINNTKLLMIGDGRGKDELKELSLVLNLDKDVIFTGQVPYSEIPKYISLADIGLCPIAPNFIYKMSSPTKMLEYMACEKPVIGNREILEIASVISKSGGGILVDFDEKSFYLGMIKLARDAELIKKMGSYGRDWVIKNRSYEMMAKKIEEIYFQLIHRFYSNHSKLKQKSESVH</sequence>
<dbReference type="InterPro" id="IPR001296">
    <property type="entry name" value="Glyco_trans_1"/>
</dbReference>
<evidence type="ECO:0000313" key="2">
    <source>
        <dbReference type="EMBL" id="KKN16847.1"/>
    </source>
</evidence>
<dbReference type="Gene3D" id="3.40.50.2000">
    <property type="entry name" value="Glycogen Phosphorylase B"/>
    <property type="match status" value="2"/>
</dbReference>
<dbReference type="InterPro" id="IPR050194">
    <property type="entry name" value="Glycosyltransferase_grp1"/>
</dbReference>
<dbReference type="PANTHER" id="PTHR45947">
    <property type="entry name" value="SULFOQUINOVOSYL TRANSFERASE SQD2"/>
    <property type="match status" value="1"/>
</dbReference>
<proteinExistence type="predicted"/>
<gene>
    <name evidence="2" type="ORF">LCGC14_0971820</name>
</gene>
<dbReference type="AlphaFoldDB" id="A0A0F9NXP9"/>
<comment type="caution">
    <text evidence="2">The sequence shown here is derived from an EMBL/GenBank/DDBJ whole genome shotgun (WGS) entry which is preliminary data.</text>
</comment>
<evidence type="ECO:0000259" key="1">
    <source>
        <dbReference type="Pfam" id="PF00534"/>
    </source>
</evidence>
<dbReference type="PANTHER" id="PTHR45947:SF3">
    <property type="entry name" value="SULFOQUINOVOSYL TRANSFERASE SQD2"/>
    <property type="match status" value="1"/>
</dbReference>
<feature type="domain" description="Glycosyl transferase family 1" evidence="1">
    <location>
        <begin position="210"/>
        <end position="383"/>
    </location>
</feature>
<accession>A0A0F9NXP9</accession>
<name>A0A0F9NXP9_9ZZZZ</name>